<comment type="subcellular location">
    <subcellularLocation>
        <location evidence="1">Membrane</location>
        <topology evidence="1">Multi-pass membrane protein</topology>
    </subcellularLocation>
</comment>
<gene>
    <name evidence="11" type="ORF">PTSG_06175</name>
</gene>
<keyword evidence="7 9" id="KW-0472">Membrane</keyword>
<dbReference type="InterPro" id="IPR050352">
    <property type="entry name" value="ABCG_transporters"/>
</dbReference>
<accession>F2UC61</accession>
<dbReference type="Proteomes" id="UP000007799">
    <property type="component" value="Unassembled WGS sequence"/>
</dbReference>
<dbReference type="InterPro" id="IPR027417">
    <property type="entry name" value="P-loop_NTPase"/>
</dbReference>
<dbReference type="SUPFAM" id="SSF52540">
    <property type="entry name" value="P-loop containing nucleoside triphosphate hydrolases"/>
    <property type="match status" value="1"/>
</dbReference>
<dbReference type="Pfam" id="PF01061">
    <property type="entry name" value="ABC2_membrane"/>
    <property type="match status" value="1"/>
</dbReference>
<feature type="transmembrane region" description="Helical" evidence="9">
    <location>
        <begin position="443"/>
        <end position="463"/>
    </location>
</feature>
<dbReference type="EMBL" id="GL832968">
    <property type="protein sequence ID" value="EGD74168.1"/>
    <property type="molecule type" value="Genomic_DNA"/>
</dbReference>
<evidence type="ECO:0000256" key="1">
    <source>
        <dbReference type="ARBA" id="ARBA00004141"/>
    </source>
</evidence>
<evidence type="ECO:0000256" key="6">
    <source>
        <dbReference type="ARBA" id="ARBA00022989"/>
    </source>
</evidence>
<dbReference type="PANTHER" id="PTHR48041">
    <property type="entry name" value="ABC TRANSPORTER G FAMILY MEMBER 28"/>
    <property type="match status" value="1"/>
</dbReference>
<evidence type="ECO:0000256" key="5">
    <source>
        <dbReference type="ARBA" id="ARBA00022840"/>
    </source>
</evidence>
<evidence type="ECO:0000313" key="11">
    <source>
        <dbReference type="EMBL" id="EGD74168.1"/>
    </source>
</evidence>
<dbReference type="InterPro" id="IPR003593">
    <property type="entry name" value="AAA+_ATPase"/>
</dbReference>
<dbReference type="GO" id="GO:0016887">
    <property type="term" value="F:ATP hydrolysis activity"/>
    <property type="evidence" value="ECO:0007669"/>
    <property type="project" value="InterPro"/>
</dbReference>
<dbReference type="InterPro" id="IPR003439">
    <property type="entry name" value="ABC_transporter-like_ATP-bd"/>
</dbReference>
<feature type="transmembrane region" description="Helical" evidence="9">
    <location>
        <begin position="494"/>
        <end position="512"/>
    </location>
</feature>
<feature type="region of interest" description="Disordered" evidence="8">
    <location>
        <begin position="603"/>
        <end position="662"/>
    </location>
</feature>
<organism evidence="12">
    <name type="scientific">Salpingoeca rosetta (strain ATCC 50818 / BSB-021)</name>
    <dbReference type="NCBI Taxonomy" id="946362"/>
    <lineage>
        <taxon>Eukaryota</taxon>
        <taxon>Choanoflagellata</taxon>
        <taxon>Craspedida</taxon>
        <taxon>Salpingoecidae</taxon>
        <taxon>Salpingoeca</taxon>
    </lineage>
</organism>
<dbReference type="GO" id="GO:0140359">
    <property type="term" value="F:ABC-type transporter activity"/>
    <property type="evidence" value="ECO:0007669"/>
    <property type="project" value="InterPro"/>
</dbReference>
<feature type="transmembrane region" description="Helical" evidence="9">
    <location>
        <begin position="358"/>
        <end position="379"/>
    </location>
</feature>
<feature type="transmembrane region" description="Helical" evidence="9">
    <location>
        <begin position="568"/>
        <end position="591"/>
    </location>
</feature>
<feature type="transmembrane region" description="Helical" evidence="9">
    <location>
        <begin position="469"/>
        <end position="487"/>
    </location>
</feature>
<dbReference type="KEGG" id="sre:PTSG_06175"/>
<keyword evidence="3 9" id="KW-0812">Transmembrane</keyword>
<feature type="transmembrane region" description="Helical" evidence="9">
    <location>
        <begin position="399"/>
        <end position="431"/>
    </location>
</feature>
<dbReference type="Pfam" id="PF00005">
    <property type="entry name" value="ABC_tran"/>
    <property type="match status" value="1"/>
</dbReference>
<keyword evidence="6 9" id="KW-1133">Transmembrane helix</keyword>
<feature type="transmembrane region" description="Helical" evidence="9">
    <location>
        <begin position="327"/>
        <end position="346"/>
    </location>
</feature>
<keyword evidence="12" id="KW-1185">Reference proteome</keyword>
<feature type="compositionally biased region" description="Polar residues" evidence="8">
    <location>
        <begin position="635"/>
        <end position="648"/>
    </location>
</feature>
<evidence type="ECO:0000256" key="4">
    <source>
        <dbReference type="ARBA" id="ARBA00022741"/>
    </source>
</evidence>
<dbReference type="PANTHER" id="PTHR48041:SF91">
    <property type="entry name" value="ABC TRANSPORTER G FAMILY MEMBER 28"/>
    <property type="match status" value="1"/>
</dbReference>
<dbReference type="SMART" id="SM00382">
    <property type="entry name" value="AAA"/>
    <property type="match status" value="1"/>
</dbReference>
<dbReference type="eggNOG" id="KOG0061">
    <property type="taxonomic scope" value="Eukaryota"/>
</dbReference>
<keyword evidence="5" id="KW-0067">ATP-binding</keyword>
<evidence type="ECO:0000256" key="8">
    <source>
        <dbReference type="SAM" id="MobiDB-lite"/>
    </source>
</evidence>
<sequence length="689" mass="74735">MPRSLPALMPRRWQSRRLCPCGGRTCVCGVAQPGCITGVVGASGSGKTVLLRTLAGHSVGIVWEAGEIVVGDVPVQALREENKAAVLSFLPTAAPIRGDLSVEDNINYCGALLLTNATEDEYSQALEETLEGLMLTDVRHQKAASLSQGQALRMRLAQLMIAPTRIVLLDDPLRGIDEAAGVRILKYLKRVAQEKQIAVVCAVGTATSLVSAVLDTTLELESGRVQDDLERAGNTHNTINSSSTHNNNSNSTHNKCDMNGVNGKTNDKQHAAGAETASSLPTTAKAAGVGLAQLEALHRPVASVKQQVHSLALLYMKEESPRALNKYKAVVAIGLGLVTGILWFGVGVEEDRRSFGETVSLLFAAMITWIIAFVYPAAAGVKSQYLLLRQDVSGHFYSYWLRLVVWTVFDFAVLAVWPIVFGTITFTLAYVGADWESNLTKSFILALAANVFHALGLLLGAAIPDPAAAVAVVTVVVQAMLMMAGFYRTLPDAIQWLPSVIGIPYYILTALMRTEFSANDSYRCHPSRASSAVGPHDCYIETNLLTEDYRQRNILFVQSPEAHDPSEWALVLPLVLFYIGIRILGAIILLLRIRRKFRLHAQQKLPSDHRRSSTHASSGAAPVRREPETKALISCTHSNGTATENGHCTKQRPSHHQRRASQKQLLLEDEANGDAMDGFSGPHTDVSTV</sequence>
<protein>
    <recommendedName>
        <fullName evidence="10">ABC transporter domain-containing protein</fullName>
    </recommendedName>
</protein>
<evidence type="ECO:0000259" key="10">
    <source>
        <dbReference type="PROSITE" id="PS50893"/>
    </source>
</evidence>
<evidence type="ECO:0000256" key="9">
    <source>
        <dbReference type="SAM" id="Phobius"/>
    </source>
</evidence>
<evidence type="ECO:0000256" key="2">
    <source>
        <dbReference type="ARBA" id="ARBA00022448"/>
    </source>
</evidence>
<feature type="region of interest" description="Disordered" evidence="8">
    <location>
        <begin position="226"/>
        <end position="279"/>
    </location>
</feature>
<dbReference type="AlphaFoldDB" id="F2UC61"/>
<feature type="compositionally biased region" description="Low complexity" evidence="8">
    <location>
        <begin position="234"/>
        <end position="253"/>
    </location>
</feature>
<name>F2UC61_SALR5</name>
<evidence type="ECO:0000313" key="12">
    <source>
        <dbReference type="Proteomes" id="UP000007799"/>
    </source>
</evidence>
<dbReference type="RefSeq" id="XP_004993068.1">
    <property type="nucleotide sequence ID" value="XM_004993011.1"/>
</dbReference>
<reference evidence="11" key="1">
    <citation type="submission" date="2009-08" db="EMBL/GenBank/DDBJ databases">
        <title>Annotation of Salpingoeca rosetta.</title>
        <authorList>
            <consortium name="The Broad Institute Genome Sequencing Platform"/>
            <person name="Russ C."/>
            <person name="Cuomo C."/>
            <person name="Burger G."/>
            <person name="Gray M.W."/>
            <person name="Holland P.W.H."/>
            <person name="King N."/>
            <person name="Lang F.B.F."/>
            <person name="Roger A.J."/>
            <person name="Ruiz-Trillo I."/>
            <person name="Young S.K."/>
            <person name="Zeng Q."/>
            <person name="Gargeya S."/>
            <person name="Alvarado L."/>
            <person name="Berlin A."/>
            <person name="Chapman S.B."/>
            <person name="Chen Z."/>
            <person name="Freedman E."/>
            <person name="Gellesch M."/>
            <person name="Goldberg J."/>
            <person name="Griggs A."/>
            <person name="Gujja S."/>
            <person name="Heilman E."/>
            <person name="Heiman D."/>
            <person name="Howarth C."/>
            <person name="Mehta T."/>
            <person name="Neiman D."/>
            <person name="Pearson M."/>
            <person name="Roberts A."/>
            <person name="Saif S."/>
            <person name="Shea T."/>
            <person name="Shenoy N."/>
            <person name="Sisk P."/>
            <person name="Stolte C."/>
            <person name="Sykes S."/>
            <person name="White J."/>
            <person name="Yandava C."/>
            <person name="Haas B."/>
            <person name="Nusbaum C."/>
            <person name="Birren B."/>
        </authorList>
    </citation>
    <scope>NUCLEOTIDE SEQUENCE [LARGE SCALE GENOMIC DNA]</scope>
    <source>
        <strain evidence="11">ATCC 50818</strain>
    </source>
</reference>
<dbReference type="InParanoid" id="F2UC61"/>
<keyword evidence="2" id="KW-0813">Transport</keyword>
<dbReference type="InterPro" id="IPR013525">
    <property type="entry name" value="ABC2_TM"/>
</dbReference>
<dbReference type="OrthoDB" id="66620at2759"/>
<dbReference type="PROSITE" id="PS50893">
    <property type="entry name" value="ABC_TRANSPORTER_2"/>
    <property type="match status" value="1"/>
</dbReference>
<keyword evidence="4" id="KW-0547">Nucleotide-binding</keyword>
<dbReference type="GO" id="GO:0016020">
    <property type="term" value="C:membrane"/>
    <property type="evidence" value="ECO:0007669"/>
    <property type="project" value="UniProtKB-SubCell"/>
</dbReference>
<evidence type="ECO:0000256" key="3">
    <source>
        <dbReference type="ARBA" id="ARBA00022692"/>
    </source>
</evidence>
<evidence type="ECO:0000256" key="7">
    <source>
        <dbReference type="ARBA" id="ARBA00023136"/>
    </source>
</evidence>
<feature type="compositionally biased region" description="Basic residues" evidence="8">
    <location>
        <begin position="649"/>
        <end position="661"/>
    </location>
</feature>
<dbReference type="GO" id="GO:0005524">
    <property type="term" value="F:ATP binding"/>
    <property type="evidence" value="ECO:0007669"/>
    <property type="project" value="UniProtKB-KW"/>
</dbReference>
<dbReference type="GeneID" id="16073641"/>
<dbReference type="Gene3D" id="3.40.50.300">
    <property type="entry name" value="P-loop containing nucleotide triphosphate hydrolases"/>
    <property type="match status" value="1"/>
</dbReference>
<feature type="domain" description="ABC transporter" evidence="10">
    <location>
        <begin position="8"/>
        <end position="247"/>
    </location>
</feature>
<proteinExistence type="predicted"/>